<comment type="cofactor">
    <cofactor evidence="1">
        <name>a divalent metal cation</name>
        <dbReference type="ChEBI" id="CHEBI:60240"/>
    </cofactor>
</comment>
<dbReference type="InterPro" id="IPR045116">
    <property type="entry name" value="Clp1/Grc3"/>
</dbReference>
<organism evidence="12 13">
    <name type="scientific">Methanoculleus receptaculi</name>
    <dbReference type="NCBI Taxonomy" id="394967"/>
    <lineage>
        <taxon>Archaea</taxon>
        <taxon>Methanobacteriati</taxon>
        <taxon>Methanobacteriota</taxon>
        <taxon>Stenosarchaea group</taxon>
        <taxon>Methanomicrobia</taxon>
        <taxon>Methanomicrobiales</taxon>
        <taxon>Methanomicrobiaceae</taxon>
        <taxon>Methanoculleus</taxon>
    </lineage>
</organism>
<keyword evidence="13" id="KW-1185">Reference proteome</keyword>
<evidence type="ECO:0000313" key="13">
    <source>
        <dbReference type="Proteomes" id="UP001305652"/>
    </source>
</evidence>
<accession>A0AAX4FTB5</accession>
<keyword evidence="3" id="KW-0808">Transferase</keyword>
<reference evidence="12 13" key="1">
    <citation type="submission" date="2023-10" db="EMBL/GenBank/DDBJ databases">
        <title>The complete genome sequence of Methanoculleus receptaculi DSM 18860.</title>
        <authorList>
            <person name="Lai S.-J."/>
            <person name="You Y.-T."/>
            <person name="Chen S.-C."/>
        </authorList>
    </citation>
    <scope>NUCLEOTIDE SEQUENCE [LARGE SCALE GENOMIC DNA]</scope>
    <source>
        <strain evidence="12 13">DSM 18860</strain>
    </source>
</reference>
<dbReference type="KEGG" id="mrc:R6Y96_06700"/>
<dbReference type="RefSeq" id="WP_318620476.1">
    <property type="nucleotide sequence ID" value="NZ_CP137642.1"/>
</dbReference>
<evidence type="ECO:0000259" key="11">
    <source>
        <dbReference type="Pfam" id="PF16575"/>
    </source>
</evidence>
<dbReference type="PANTHER" id="PTHR12755:SF3">
    <property type="entry name" value="POLYNUCLEOTIDE 5'-HYDROXYL-KINASE NOL9"/>
    <property type="match status" value="1"/>
</dbReference>
<feature type="region of interest" description="Disordered" evidence="10">
    <location>
        <begin position="282"/>
        <end position="312"/>
    </location>
</feature>
<dbReference type="SUPFAM" id="SSF52540">
    <property type="entry name" value="P-loop containing nucleoside triphosphate hydrolases"/>
    <property type="match status" value="1"/>
</dbReference>
<dbReference type="EC" id="2.7.1.78" evidence="2"/>
<comment type="catalytic activity">
    <reaction evidence="9">
        <text>a 5'-end dephospho-2'-deoxyribonucleoside-DNA + ATP = a 5'-end 5'-phospho-2'-deoxyribonucleoside-DNA + ADP + H(+)</text>
        <dbReference type="Rhea" id="RHEA:15669"/>
        <dbReference type="Rhea" id="RHEA-COMP:13180"/>
        <dbReference type="Rhea" id="RHEA-COMP:13184"/>
        <dbReference type="ChEBI" id="CHEBI:15378"/>
        <dbReference type="ChEBI" id="CHEBI:30616"/>
        <dbReference type="ChEBI" id="CHEBI:136412"/>
        <dbReference type="ChEBI" id="CHEBI:136416"/>
        <dbReference type="ChEBI" id="CHEBI:456216"/>
        <dbReference type="EC" id="2.7.1.78"/>
    </reaction>
</comment>
<dbReference type="InterPro" id="IPR027417">
    <property type="entry name" value="P-loop_NTPase"/>
</dbReference>
<feature type="domain" description="Clp1 P-loop" evidence="11">
    <location>
        <begin position="28"/>
        <end position="200"/>
    </location>
</feature>
<evidence type="ECO:0000256" key="3">
    <source>
        <dbReference type="ARBA" id="ARBA00022679"/>
    </source>
</evidence>
<protein>
    <recommendedName>
        <fullName evidence="2">polynucleotide 5'-hydroxyl-kinase</fullName>
        <ecNumber evidence="2">2.7.1.78</ecNumber>
    </recommendedName>
</protein>
<dbReference type="GO" id="GO:0005524">
    <property type="term" value="F:ATP binding"/>
    <property type="evidence" value="ECO:0007669"/>
    <property type="project" value="UniProtKB-KW"/>
</dbReference>
<keyword evidence="4" id="KW-0547">Nucleotide-binding</keyword>
<evidence type="ECO:0000313" key="12">
    <source>
        <dbReference type="EMBL" id="WOX57000.1"/>
    </source>
</evidence>
<dbReference type="PANTHER" id="PTHR12755">
    <property type="entry name" value="CLEAVAGE/POLYADENYLATION FACTOR IA SUBUNIT CLP1P"/>
    <property type="match status" value="1"/>
</dbReference>
<evidence type="ECO:0000256" key="4">
    <source>
        <dbReference type="ARBA" id="ARBA00022741"/>
    </source>
</evidence>
<evidence type="ECO:0000256" key="9">
    <source>
        <dbReference type="ARBA" id="ARBA00044673"/>
    </source>
</evidence>
<evidence type="ECO:0000256" key="6">
    <source>
        <dbReference type="ARBA" id="ARBA00022840"/>
    </source>
</evidence>
<dbReference type="GO" id="GO:0051734">
    <property type="term" value="F:ATP-dependent polynucleotide 5'-hydroxyl-kinase activity"/>
    <property type="evidence" value="ECO:0007669"/>
    <property type="project" value="UniProtKB-EC"/>
</dbReference>
<dbReference type="InterPro" id="IPR032319">
    <property type="entry name" value="CLP1_P"/>
</dbReference>
<proteinExistence type="predicted"/>
<evidence type="ECO:0000256" key="7">
    <source>
        <dbReference type="ARBA" id="ARBA00024737"/>
    </source>
</evidence>
<keyword evidence="5" id="KW-0418">Kinase</keyword>
<comment type="catalytic activity">
    <reaction evidence="8">
        <text>a 5'-end dephospho-ribonucleoside-RNA + ATP = a 5'-end 5'-phospho-ribonucleoside-RNA + ADP + H(+)</text>
        <dbReference type="Rhea" id="RHEA:54580"/>
        <dbReference type="Rhea" id="RHEA-COMP:13936"/>
        <dbReference type="Rhea" id="RHEA-COMP:15179"/>
        <dbReference type="ChEBI" id="CHEBI:15378"/>
        <dbReference type="ChEBI" id="CHEBI:30616"/>
        <dbReference type="ChEBI" id="CHEBI:138282"/>
        <dbReference type="ChEBI" id="CHEBI:138284"/>
        <dbReference type="ChEBI" id="CHEBI:456216"/>
        <dbReference type="EC" id="2.7.1.78"/>
    </reaction>
</comment>
<name>A0AAX4FTB5_9EURY</name>
<sequence>MIHISEGWDDLATALIESGLRESVYIIGATDSGKTTLCRYLLSRTSAHVRTGCVDCDTGQSWIGPPTTEGMTIHPRPSKPVLRFVGSTSPRGHLVQTLTAAKRLAERALEDGARITLIDSPGLVHGGVGIEFQVQMIDLLRPDHIVALQRGRELEGVLANFARHPTIQTHRFPVSTAVVPRTVAERRRYREWRFTAYFAGAQVQEIALREPGLQGRVPDPENRSGVAGRLVSLNDPENFVIVLGIVSEFDPKGRTLTVFAPPFDTTSVASGRFGSVSLDLEAPPGTMECHRSEASTQGQTRARPHTPPPGLL</sequence>
<evidence type="ECO:0000256" key="2">
    <source>
        <dbReference type="ARBA" id="ARBA00012157"/>
    </source>
</evidence>
<dbReference type="Gene3D" id="3.40.50.300">
    <property type="entry name" value="P-loop containing nucleotide triphosphate hydrolases"/>
    <property type="match status" value="1"/>
</dbReference>
<dbReference type="GO" id="GO:0006396">
    <property type="term" value="P:RNA processing"/>
    <property type="evidence" value="ECO:0007669"/>
    <property type="project" value="InterPro"/>
</dbReference>
<gene>
    <name evidence="12" type="ORF">R6Y96_06700</name>
</gene>
<dbReference type="Proteomes" id="UP001305652">
    <property type="component" value="Chromosome"/>
</dbReference>
<dbReference type="Pfam" id="PF16575">
    <property type="entry name" value="CLP1_P"/>
    <property type="match status" value="1"/>
</dbReference>
<evidence type="ECO:0000256" key="8">
    <source>
        <dbReference type="ARBA" id="ARBA00044641"/>
    </source>
</evidence>
<dbReference type="EMBL" id="CP137642">
    <property type="protein sequence ID" value="WOX57000.1"/>
    <property type="molecule type" value="Genomic_DNA"/>
</dbReference>
<comment type="function">
    <text evidence="7">Polynucleotide kinase that can phosphorylate the 5'-hydroxyl groups of both single-stranded RNA (ssRNA) and single-stranded DNA (ssDNA). Exhibits a strong preference for ssRNA.</text>
</comment>
<evidence type="ECO:0000256" key="1">
    <source>
        <dbReference type="ARBA" id="ARBA00001968"/>
    </source>
</evidence>
<dbReference type="GeneID" id="85732831"/>
<evidence type="ECO:0000256" key="5">
    <source>
        <dbReference type="ARBA" id="ARBA00022777"/>
    </source>
</evidence>
<keyword evidence="6" id="KW-0067">ATP-binding</keyword>
<dbReference type="AlphaFoldDB" id="A0AAX4FTB5"/>
<evidence type="ECO:0000256" key="10">
    <source>
        <dbReference type="SAM" id="MobiDB-lite"/>
    </source>
</evidence>